<evidence type="ECO:0000259" key="16">
    <source>
        <dbReference type="PROSITE" id="PS51449"/>
    </source>
</evidence>
<sequence length="444" mass="50360">MNAEKKVAFYTLGCKLNFSETSTIARNFVNEGFERVEFEEKADIYVINTCSVTDNADKRFKTIVKSALKQNDEAFLIAVGCYAQLKPEELAAVDGVDLVLGATEKFNVTSYINDLTKNDVGEVHSCEIEDADFYVGSYSIGDRTRAFLKVQDGCDYKCTYCTIPLARGISRSDTLENVLKNAKEISERGIKEIVLTGVNIGDYGKGEFGNKKHEHTFLELVQALDKVEGIHRLRISSIEPNLLKDETIEFVSKSDTFVPHFHIPLQSGSDELLKKMKRRYLRKVYTNRVAKIREVMPHACIGVDVIVGFPGETDELFLETYNYLSELEISYLHVFTYSERANTEAVEMDGVVPKNVRAKRSKMLRGLSVKKRRAFYESQIGNTLSVLFEGENKEGYIHGFTENYVKVKAPWNPELVNTIHNVKLTKIDEDGLVRFDFVDTEVIH</sequence>
<dbReference type="RefSeq" id="WP_095073694.1">
    <property type="nucleotide sequence ID" value="NZ_LT899436.1"/>
</dbReference>
<evidence type="ECO:0000256" key="5">
    <source>
        <dbReference type="ARBA" id="ARBA00022490"/>
    </source>
</evidence>
<evidence type="ECO:0000256" key="11">
    <source>
        <dbReference type="ARBA" id="ARBA00023014"/>
    </source>
</evidence>
<dbReference type="FunFam" id="3.40.50.12160:FF:000004">
    <property type="entry name" value="Threonylcarbamoyladenosine tRNA methylthiotransferase MtaB"/>
    <property type="match status" value="1"/>
</dbReference>
<dbReference type="NCBIfam" id="TIGR01579">
    <property type="entry name" value="MiaB-like-C"/>
    <property type="match status" value="1"/>
</dbReference>
<dbReference type="PROSITE" id="PS01278">
    <property type="entry name" value="MTTASE_RADICAL"/>
    <property type="match status" value="1"/>
</dbReference>
<evidence type="ECO:0000256" key="1">
    <source>
        <dbReference type="ARBA" id="ARBA00001966"/>
    </source>
</evidence>
<dbReference type="GO" id="GO:0035597">
    <property type="term" value="F:tRNA-2-methylthio-N(6)-dimethylallyladenosine(37) synthase activity"/>
    <property type="evidence" value="ECO:0007669"/>
    <property type="project" value="TreeGrafter"/>
</dbReference>
<feature type="domain" description="MTTase N-terminal" evidence="16">
    <location>
        <begin position="5"/>
        <end position="117"/>
    </location>
</feature>
<accession>A0A238UE35</accession>
<evidence type="ECO:0000256" key="13">
    <source>
        <dbReference type="ARBA" id="ARBA00051661"/>
    </source>
</evidence>
<dbReference type="PANTHER" id="PTHR43020">
    <property type="entry name" value="CDK5 REGULATORY SUBUNIT-ASSOCIATED PROTEIN 1"/>
    <property type="match status" value="1"/>
</dbReference>
<dbReference type="GO" id="GO:0005829">
    <property type="term" value="C:cytosol"/>
    <property type="evidence" value="ECO:0007669"/>
    <property type="project" value="TreeGrafter"/>
</dbReference>
<evidence type="ECO:0000256" key="6">
    <source>
        <dbReference type="ARBA" id="ARBA00022679"/>
    </source>
</evidence>
<keyword evidence="7" id="KW-0949">S-adenosyl-L-methionine</keyword>
<dbReference type="SFLD" id="SFLDG01082">
    <property type="entry name" value="B12-binding_domain_containing"/>
    <property type="match status" value="1"/>
</dbReference>
<protein>
    <recommendedName>
        <fullName evidence="15">Threonylcarbamoyladenosine tRNA methylthiotransferase MtaB</fullName>
        <ecNumber evidence="3">2.8.4.5</ecNumber>
    </recommendedName>
    <alternativeName>
        <fullName evidence="12">tRNA-t(6)A37 methylthiotransferase</fullName>
    </alternativeName>
</protein>
<dbReference type="PROSITE" id="PS51449">
    <property type="entry name" value="MTTASE_N"/>
    <property type="match status" value="1"/>
</dbReference>
<comment type="cofactor">
    <cofactor evidence="1">
        <name>[4Fe-4S] cluster</name>
        <dbReference type="ChEBI" id="CHEBI:49883"/>
    </cofactor>
</comment>
<name>A0A238UE35_9FLAO</name>
<dbReference type="InterPro" id="IPR013848">
    <property type="entry name" value="Methylthiotransferase_N"/>
</dbReference>
<organism evidence="18 19">
    <name type="scientific">Tenacibaculum jejuense</name>
    <dbReference type="NCBI Taxonomy" id="584609"/>
    <lineage>
        <taxon>Bacteria</taxon>
        <taxon>Pseudomonadati</taxon>
        <taxon>Bacteroidota</taxon>
        <taxon>Flavobacteriia</taxon>
        <taxon>Flavobacteriales</taxon>
        <taxon>Flavobacteriaceae</taxon>
        <taxon>Tenacibaculum</taxon>
    </lineage>
</organism>
<dbReference type="InterPro" id="IPR006467">
    <property type="entry name" value="MiaB-like_bact"/>
</dbReference>
<evidence type="ECO:0000313" key="18">
    <source>
        <dbReference type="EMBL" id="SNR16848.1"/>
    </source>
</evidence>
<dbReference type="InterPro" id="IPR058240">
    <property type="entry name" value="rSAM_sf"/>
</dbReference>
<comment type="function">
    <text evidence="2">Catalyzes the methylthiolation of N6-threonylcarbamoyladenosine (t(6)A), leading to the formation of 2-methylthio-N6-threonylcarbamoyladenosine (ms(2)t(6)A) at position 37 in tRNAs that read codons beginning with adenine.</text>
</comment>
<dbReference type="GO" id="GO:0051539">
    <property type="term" value="F:4 iron, 4 sulfur cluster binding"/>
    <property type="evidence" value="ECO:0007669"/>
    <property type="project" value="UniProtKB-KW"/>
</dbReference>
<dbReference type="SMART" id="SM00729">
    <property type="entry name" value="Elp3"/>
    <property type="match status" value="1"/>
</dbReference>
<keyword evidence="11" id="KW-0411">Iron-sulfur</keyword>
<evidence type="ECO:0000256" key="2">
    <source>
        <dbReference type="ARBA" id="ARBA00002399"/>
    </source>
</evidence>
<comment type="similarity">
    <text evidence="14">Belongs to the methylthiotransferase family. MtaB subfamily.</text>
</comment>
<dbReference type="PANTHER" id="PTHR43020:SF2">
    <property type="entry name" value="MITOCHONDRIAL TRNA METHYLTHIOTRANSFERASE CDK5RAP1"/>
    <property type="match status" value="1"/>
</dbReference>
<dbReference type="SFLD" id="SFLDS00029">
    <property type="entry name" value="Radical_SAM"/>
    <property type="match status" value="1"/>
</dbReference>
<keyword evidence="6 18" id="KW-0808">Transferase</keyword>
<dbReference type="SFLD" id="SFLDG01061">
    <property type="entry name" value="methylthiotransferase"/>
    <property type="match status" value="1"/>
</dbReference>
<evidence type="ECO:0000256" key="12">
    <source>
        <dbReference type="ARBA" id="ARBA00031213"/>
    </source>
</evidence>
<dbReference type="EC" id="2.8.4.5" evidence="3"/>
<dbReference type="GO" id="GO:0046872">
    <property type="term" value="F:metal ion binding"/>
    <property type="evidence" value="ECO:0007669"/>
    <property type="project" value="UniProtKB-KW"/>
</dbReference>
<keyword evidence="10" id="KW-0408">Iron</keyword>
<keyword evidence="9" id="KW-0479">Metal-binding</keyword>
<evidence type="ECO:0000256" key="4">
    <source>
        <dbReference type="ARBA" id="ARBA00022485"/>
    </source>
</evidence>
<evidence type="ECO:0000256" key="8">
    <source>
        <dbReference type="ARBA" id="ARBA00022694"/>
    </source>
</evidence>
<keyword evidence="8" id="KW-0819">tRNA processing</keyword>
<evidence type="ECO:0000259" key="17">
    <source>
        <dbReference type="PROSITE" id="PS51918"/>
    </source>
</evidence>
<dbReference type="EMBL" id="LT899436">
    <property type="protein sequence ID" value="SNR16848.1"/>
    <property type="molecule type" value="Genomic_DNA"/>
</dbReference>
<dbReference type="InterPro" id="IPR020612">
    <property type="entry name" value="Methylthiotransferase_CS"/>
</dbReference>
<dbReference type="InterPro" id="IPR005839">
    <property type="entry name" value="Methylthiotransferase"/>
</dbReference>
<dbReference type="SUPFAM" id="SSF102114">
    <property type="entry name" value="Radical SAM enzymes"/>
    <property type="match status" value="1"/>
</dbReference>
<dbReference type="NCBIfam" id="TIGR00089">
    <property type="entry name" value="MiaB/RimO family radical SAM methylthiotransferase"/>
    <property type="match status" value="1"/>
</dbReference>
<gene>
    <name evidence="18" type="primary">mtaB</name>
    <name evidence="18" type="ORF">TJEJU_3195</name>
</gene>
<dbReference type="InterPro" id="IPR006638">
    <property type="entry name" value="Elp3/MiaA/NifB-like_rSAM"/>
</dbReference>
<evidence type="ECO:0000256" key="3">
    <source>
        <dbReference type="ARBA" id="ARBA00013273"/>
    </source>
</evidence>
<dbReference type="PROSITE" id="PS51918">
    <property type="entry name" value="RADICAL_SAM"/>
    <property type="match status" value="1"/>
</dbReference>
<dbReference type="AlphaFoldDB" id="A0A238UE35"/>
<comment type="catalytic activity">
    <reaction evidence="13">
        <text>N(6)-L-threonylcarbamoyladenosine(37) in tRNA + (sulfur carrier)-SH + AH2 + 2 S-adenosyl-L-methionine = 2-methylsulfanyl-N(6)-L-threonylcarbamoyladenosine(37) in tRNA + (sulfur carrier)-H + 5'-deoxyadenosine + L-methionine + A + S-adenosyl-L-homocysteine + 2 H(+)</text>
        <dbReference type="Rhea" id="RHEA:37075"/>
        <dbReference type="Rhea" id="RHEA-COMP:10163"/>
        <dbReference type="Rhea" id="RHEA-COMP:11092"/>
        <dbReference type="Rhea" id="RHEA-COMP:14737"/>
        <dbReference type="Rhea" id="RHEA-COMP:14739"/>
        <dbReference type="ChEBI" id="CHEBI:13193"/>
        <dbReference type="ChEBI" id="CHEBI:15378"/>
        <dbReference type="ChEBI" id="CHEBI:17319"/>
        <dbReference type="ChEBI" id="CHEBI:17499"/>
        <dbReference type="ChEBI" id="CHEBI:29917"/>
        <dbReference type="ChEBI" id="CHEBI:57844"/>
        <dbReference type="ChEBI" id="CHEBI:57856"/>
        <dbReference type="ChEBI" id="CHEBI:59789"/>
        <dbReference type="ChEBI" id="CHEBI:64428"/>
        <dbReference type="ChEBI" id="CHEBI:74418"/>
        <dbReference type="ChEBI" id="CHEBI:74420"/>
        <dbReference type="EC" id="2.8.4.5"/>
    </reaction>
</comment>
<evidence type="ECO:0000256" key="10">
    <source>
        <dbReference type="ARBA" id="ARBA00023004"/>
    </source>
</evidence>
<dbReference type="InterPro" id="IPR038135">
    <property type="entry name" value="Methylthiotransferase_N_sf"/>
</dbReference>
<keyword evidence="19" id="KW-1185">Reference proteome</keyword>
<dbReference type="FunFam" id="3.80.30.20:FF:000001">
    <property type="entry name" value="tRNA-2-methylthio-N(6)-dimethylallyladenosine synthase 2"/>
    <property type="match status" value="1"/>
</dbReference>
<keyword evidence="4" id="KW-0004">4Fe-4S</keyword>
<evidence type="ECO:0000256" key="7">
    <source>
        <dbReference type="ARBA" id="ARBA00022691"/>
    </source>
</evidence>
<dbReference type="Gene3D" id="3.80.30.20">
    <property type="entry name" value="tm_1862 like domain"/>
    <property type="match status" value="1"/>
</dbReference>
<keyword evidence="5" id="KW-0963">Cytoplasm</keyword>
<dbReference type="CDD" id="cd01335">
    <property type="entry name" value="Radical_SAM"/>
    <property type="match status" value="1"/>
</dbReference>
<dbReference type="InterPro" id="IPR007197">
    <property type="entry name" value="rSAM"/>
</dbReference>
<dbReference type="OrthoDB" id="9805215at2"/>
<dbReference type="GO" id="GO:0035598">
    <property type="term" value="F:tRNA (N(6)-L-threonylcarbamoyladenosine(37)-C(2))-methylthiotransferase activity"/>
    <property type="evidence" value="ECO:0007669"/>
    <property type="project" value="UniProtKB-EC"/>
</dbReference>
<evidence type="ECO:0000256" key="14">
    <source>
        <dbReference type="ARBA" id="ARBA00061574"/>
    </source>
</evidence>
<dbReference type="Pfam" id="PF00919">
    <property type="entry name" value="UPF0004"/>
    <property type="match status" value="1"/>
</dbReference>
<reference evidence="18 19" key="1">
    <citation type="submission" date="2017-07" db="EMBL/GenBank/DDBJ databases">
        <authorList>
            <person name="Sun Z.S."/>
            <person name="Albrecht U."/>
            <person name="Echele G."/>
            <person name="Lee C.C."/>
        </authorList>
    </citation>
    <scope>NUCLEOTIDE SEQUENCE [LARGE SCALE GENOMIC DNA]</scope>
    <source>
        <strain evidence="19">type strain: KCTC 22618</strain>
    </source>
</reference>
<dbReference type="Proteomes" id="UP000215214">
    <property type="component" value="Chromosome TJEJU"/>
</dbReference>
<dbReference type="Pfam" id="PF04055">
    <property type="entry name" value="Radical_SAM"/>
    <property type="match status" value="1"/>
</dbReference>
<proteinExistence type="inferred from homology"/>
<dbReference type="Gene3D" id="3.40.50.12160">
    <property type="entry name" value="Methylthiotransferase, N-terminal domain"/>
    <property type="match status" value="1"/>
</dbReference>
<feature type="domain" description="Radical SAM core" evidence="17">
    <location>
        <begin position="140"/>
        <end position="374"/>
    </location>
</feature>
<dbReference type="InterPro" id="IPR023404">
    <property type="entry name" value="rSAM_horseshoe"/>
</dbReference>
<dbReference type="KEGG" id="tje:TJEJU_3195"/>
<evidence type="ECO:0000256" key="15">
    <source>
        <dbReference type="ARBA" id="ARBA00069898"/>
    </source>
</evidence>
<evidence type="ECO:0000313" key="19">
    <source>
        <dbReference type="Proteomes" id="UP000215214"/>
    </source>
</evidence>
<evidence type="ECO:0000256" key="9">
    <source>
        <dbReference type="ARBA" id="ARBA00022723"/>
    </source>
</evidence>